<dbReference type="InterPro" id="IPR025362">
    <property type="entry name" value="DUF4266"/>
</dbReference>
<reference evidence="3 4" key="1">
    <citation type="submission" date="2019-09" db="EMBL/GenBank/DDBJ databases">
        <title>Hybrid Assembly of the complete Genome of the Deep-Sea Bacterium Moritella marina from long Nanopore and Illumina reads.</title>
        <authorList>
            <person name="Magin S."/>
            <person name="Georgoulis A."/>
            <person name="Papadimitriou K."/>
            <person name="Iliakis G."/>
            <person name="Vorgias C.E."/>
        </authorList>
    </citation>
    <scope>NUCLEOTIDE SEQUENCE [LARGE SCALE GENOMIC DNA]</scope>
    <source>
        <strain evidence="3 4">MP-1</strain>
    </source>
</reference>
<protein>
    <submittedName>
        <fullName evidence="3">DUF4266 domain-containing protein</fullName>
    </submittedName>
</protein>
<accession>A0A5J6WIX1</accession>
<evidence type="ECO:0000313" key="3">
    <source>
        <dbReference type="EMBL" id="QFI38016.1"/>
    </source>
</evidence>
<dbReference type="Pfam" id="PF14086">
    <property type="entry name" value="DUF4266"/>
    <property type="match status" value="1"/>
</dbReference>
<feature type="signal peptide" evidence="1">
    <location>
        <begin position="1"/>
        <end position="26"/>
    </location>
</feature>
<dbReference type="KEGG" id="mmaa:FR932_09210"/>
<name>A0A5J6WIX1_MORMI</name>
<dbReference type="OrthoDB" id="5901453at2"/>
<gene>
    <name evidence="3" type="ORF">FR932_09210</name>
</gene>
<keyword evidence="1" id="KW-0732">Signal</keyword>
<dbReference type="EMBL" id="CP044399">
    <property type="protein sequence ID" value="QFI38016.1"/>
    <property type="molecule type" value="Genomic_DNA"/>
</dbReference>
<evidence type="ECO:0000256" key="1">
    <source>
        <dbReference type="SAM" id="SignalP"/>
    </source>
</evidence>
<dbReference type="RefSeq" id="WP_019441814.1">
    <property type="nucleotide sequence ID" value="NZ_ALOE01000022.1"/>
</dbReference>
<organism evidence="3 4">
    <name type="scientific">Moritella marina ATCC 15381</name>
    <dbReference type="NCBI Taxonomy" id="1202962"/>
    <lineage>
        <taxon>Bacteria</taxon>
        <taxon>Pseudomonadati</taxon>
        <taxon>Pseudomonadota</taxon>
        <taxon>Gammaproteobacteria</taxon>
        <taxon>Alteromonadales</taxon>
        <taxon>Moritellaceae</taxon>
        <taxon>Moritella</taxon>
    </lineage>
</organism>
<dbReference type="AlphaFoldDB" id="A0A5J6WIX1"/>
<proteinExistence type="predicted"/>
<feature type="chain" id="PRO_5023836999" evidence="1">
    <location>
        <begin position="27"/>
        <end position="198"/>
    </location>
</feature>
<keyword evidence="4" id="KW-1185">Reference proteome</keyword>
<dbReference type="Proteomes" id="UP000327424">
    <property type="component" value="Chromosome"/>
</dbReference>
<sequence>MKSMKHYSPLTLLSSSLFIASFSLQAEVVQIEESVSRVVHQGQQSVSIVESSVVPVKVKPFENEPKAVLIAPVEVSHITVLQPELMISEPAAAAVRVPVLIAPPIMPTTVPENPILNTRALARQEASEELEDASLFSAISDWFSVKPVKPWQKGTLAKKAMKPGGEVPEFDVFSEKVFAYKQGSIGGNGVGGGGCGCN</sequence>
<evidence type="ECO:0000259" key="2">
    <source>
        <dbReference type="Pfam" id="PF14086"/>
    </source>
</evidence>
<feature type="domain" description="DUF4266" evidence="2">
    <location>
        <begin position="148"/>
        <end position="198"/>
    </location>
</feature>
<evidence type="ECO:0000313" key="4">
    <source>
        <dbReference type="Proteomes" id="UP000327424"/>
    </source>
</evidence>